<reference evidence="1" key="1">
    <citation type="submission" date="2022-02" db="EMBL/GenBank/DDBJ databases">
        <title>Plant Genome Project.</title>
        <authorList>
            <person name="Zhang R.-G."/>
        </authorList>
    </citation>
    <scope>NUCLEOTIDE SEQUENCE</scope>
    <source>
        <strain evidence="1">AT1</strain>
    </source>
</reference>
<protein>
    <submittedName>
        <fullName evidence="1">Uncharacterized protein</fullName>
    </submittedName>
</protein>
<gene>
    <name evidence="1" type="ORF">RHMOL_Rhmol13G0006400</name>
</gene>
<name>A0ACC0L1L7_RHOML</name>
<evidence type="ECO:0000313" key="2">
    <source>
        <dbReference type="Proteomes" id="UP001062846"/>
    </source>
</evidence>
<comment type="caution">
    <text evidence="1">The sequence shown here is derived from an EMBL/GenBank/DDBJ whole genome shotgun (WGS) entry which is preliminary data.</text>
</comment>
<accession>A0ACC0L1L7</accession>
<organism evidence="1 2">
    <name type="scientific">Rhododendron molle</name>
    <name type="common">Chinese azalea</name>
    <name type="synonym">Azalea mollis</name>
    <dbReference type="NCBI Taxonomy" id="49168"/>
    <lineage>
        <taxon>Eukaryota</taxon>
        <taxon>Viridiplantae</taxon>
        <taxon>Streptophyta</taxon>
        <taxon>Embryophyta</taxon>
        <taxon>Tracheophyta</taxon>
        <taxon>Spermatophyta</taxon>
        <taxon>Magnoliopsida</taxon>
        <taxon>eudicotyledons</taxon>
        <taxon>Gunneridae</taxon>
        <taxon>Pentapetalae</taxon>
        <taxon>asterids</taxon>
        <taxon>Ericales</taxon>
        <taxon>Ericaceae</taxon>
        <taxon>Ericoideae</taxon>
        <taxon>Rhodoreae</taxon>
        <taxon>Rhododendron</taxon>
    </lineage>
</organism>
<dbReference type="EMBL" id="CM046400">
    <property type="protein sequence ID" value="KAI8522565.1"/>
    <property type="molecule type" value="Genomic_DNA"/>
</dbReference>
<sequence>MLLDSRTNSVICLFNPLQFVNDEKHQFPLLFHQSIKSFDFESSAISVSILFISSFYCFFPFSFFLIAGVWVSR</sequence>
<evidence type="ECO:0000313" key="1">
    <source>
        <dbReference type="EMBL" id="KAI8522565.1"/>
    </source>
</evidence>
<dbReference type="Proteomes" id="UP001062846">
    <property type="component" value="Chromosome 13"/>
</dbReference>
<keyword evidence="2" id="KW-1185">Reference proteome</keyword>
<proteinExistence type="predicted"/>